<dbReference type="Proteomes" id="UP000019384">
    <property type="component" value="Unassembled WGS sequence"/>
</dbReference>
<reference evidence="9" key="1">
    <citation type="submission" date="2013-12" db="EMBL/GenBank/DDBJ databases">
        <authorList>
            <person name="Genoscope - CEA"/>
        </authorList>
    </citation>
    <scope>NUCLEOTIDE SEQUENCE</scope>
    <source>
        <strain evidence="9">CBS 1993</strain>
    </source>
</reference>
<reference evidence="9" key="2">
    <citation type="submission" date="2014-02" db="EMBL/GenBank/DDBJ databases">
        <title>Complete DNA sequence of /Kuraishia capsulata/ illustrates novel genomic features among budding yeasts (/Saccharomycotina/).</title>
        <authorList>
            <person name="Morales L."/>
            <person name="Noel B."/>
            <person name="Porcel B."/>
            <person name="Marcet-Houben M."/>
            <person name="Hullo M-F."/>
            <person name="Sacerdot C."/>
            <person name="Tekaia F."/>
            <person name="Leh-Louis V."/>
            <person name="Despons L."/>
            <person name="Khanna V."/>
            <person name="Aury J-M."/>
            <person name="Barbe V."/>
            <person name="Couloux A."/>
            <person name="Labadie K."/>
            <person name="Pelletier E."/>
            <person name="Souciet J-L."/>
            <person name="Boekhout T."/>
            <person name="Gabaldon T."/>
            <person name="Wincker P."/>
            <person name="Dujon B."/>
        </authorList>
    </citation>
    <scope>NUCLEOTIDE SEQUENCE</scope>
    <source>
        <strain evidence="9">CBS 1993</strain>
    </source>
</reference>
<dbReference type="AlphaFoldDB" id="W6MT38"/>
<dbReference type="GO" id="GO:0032266">
    <property type="term" value="F:phosphatidylinositol-3-phosphate binding"/>
    <property type="evidence" value="ECO:0007669"/>
    <property type="project" value="EnsemblFungi"/>
</dbReference>
<dbReference type="RefSeq" id="XP_022461886.1">
    <property type="nucleotide sequence ID" value="XM_022603697.1"/>
</dbReference>
<dbReference type="InterPro" id="IPR027079">
    <property type="entry name" value="Tfb1/GTF2H1"/>
</dbReference>
<keyword evidence="6" id="KW-0539">Nucleus</keyword>
<evidence type="ECO:0000313" key="10">
    <source>
        <dbReference type="Proteomes" id="UP000019384"/>
    </source>
</evidence>
<dbReference type="SUPFAM" id="SSF50729">
    <property type="entry name" value="PH domain-like"/>
    <property type="match status" value="1"/>
</dbReference>
<dbReference type="PROSITE" id="PS50858">
    <property type="entry name" value="BSD"/>
    <property type="match status" value="2"/>
</dbReference>
<keyword evidence="3" id="KW-0677">Repeat</keyword>
<dbReference type="EMBL" id="HG793131">
    <property type="protein sequence ID" value="CDK29904.1"/>
    <property type="molecule type" value="Genomic_DNA"/>
</dbReference>
<dbReference type="Gene3D" id="1.10.3970.10">
    <property type="entry name" value="BSD domain"/>
    <property type="match status" value="1"/>
</dbReference>
<dbReference type="GO" id="GO:0005829">
    <property type="term" value="C:cytosol"/>
    <property type="evidence" value="ECO:0007669"/>
    <property type="project" value="EnsemblFungi"/>
</dbReference>
<evidence type="ECO:0000256" key="6">
    <source>
        <dbReference type="ARBA" id="ARBA00023242"/>
    </source>
</evidence>
<evidence type="ECO:0000256" key="1">
    <source>
        <dbReference type="ARBA" id="ARBA00004123"/>
    </source>
</evidence>
<dbReference type="CDD" id="cd13229">
    <property type="entry name" value="PH_TFIIH"/>
    <property type="match status" value="1"/>
</dbReference>
<feature type="domain" description="BSD" evidence="8">
    <location>
        <begin position="152"/>
        <end position="205"/>
    </location>
</feature>
<dbReference type="GO" id="GO:0010314">
    <property type="term" value="F:phosphatidylinositol-5-phosphate binding"/>
    <property type="evidence" value="ECO:0007669"/>
    <property type="project" value="EnsemblFungi"/>
</dbReference>
<dbReference type="GO" id="GO:0006367">
    <property type="term" value="P:transcription initiation at RNA polymerase II promoter"/>
    <property type="evidence" value="ECO:0007669"/>
    <property type="project" value="EnsemblFungi"/>
</dbReference>
<dbReference type="SUPFAM" id="SSF140383">
    <property type="entry name" value="BSD domain-like"/>
    <property type="match status" value="2"/>
</dbReference>
<feature type="compositionally biased region" description="Low complexity" evidence="7">
    <location>
        <begin position="313"/>
        <end position="329"/>
    </location>
</feature>
<feature type="region of interest" description="Disordered" evidence="7">
    <location>
        <begin position="122"/>
        <end position="148"/>
    </location>
</feature>
<evidence type="ECO:0000256" key="5">
    <source>
        <dbReference type="ARBA" id="ARBA00023163"/>
    </source>
</evidence>
<dbReference type="GO" id="GO:0000439">
    <property type="term" value="C:transcription factor TFIIH core complex"/>
    <property type="evidence" value="ECO:0007669"/>
    <property type="project" value="EnsemblFungi"/>
</dbReference>
<dbReference type="GeneID" id="34523274"/>
<dbReference type="GO" id="GO:0000112">
    <property type="term" value="C:nucleotide-excision repair factor 3 complex"/>
    <property type="evidence" value="ECO:0007669"/>
    <property type="project" value="EnsemblFungi"/>
</dbReference>
<dbReference type="GO" id="GO:0005675">
    <property type="term" value="C:transcription factor TFIIH holo complex"/>
    <property type="evidence" value="ECO:0007669"/>
    <property type="project" value="EnsemblFungi"/>
</dbReference>
<evidence type="ECO:0000259" key="8">
    <source>
        <dbReference type="PROSITE" id="PS50858"/>
    </source>
</evidence>
<dbReference type="GO" id="GO:0006289">
    <property type="term" value="P:nucleotide-excision repair"/>
    <property type="evidence" value="ECO:0007669"/>
    <property type="project" value="EnsemblFungi"/>
</dbReference>
<name>W6MT38_9ASCO</name>
<dbReference type="PANTHER" id="PTHR12856">
    <property type="entry name" value="TRANSCRIPTION INITIATION FACTOR IIH-RELATED"/>
    <property type="match status" value="1"/>
</dbReference>
<protein>
    <recommendedName>
        <fullName evidence="8">BSD domain-containing protein</fullName>
    </recommendedName>
</protein>
<feature type="region of interest" description="Disordered" evidence="7">
    <location>
        <begin position="305"/>
        <end position="338"/>
    </location>
</feature>
<evidence type="ECO:0000256" key="3">
    <source>
        <dbReference type="ARBA" id="ARBA00022737"/>
    </source>
</evidence>
<evidence type="ECO:0000256" key="2">
    <source>
        <dbReference type="ARBA" id="ARBA00009448"/>
    </source>
</evidence>
<dbReference type="InterPro" id="IPR035925">
    <property type="entry name" value="BSD_dom_sf"/>
</dbReference>
<sequence length="657" mass="74088">MSAIKGAAAYKKKAGMLSLNEEVIPPVLVWRCIDDTVAIPLVEVQLDKITNLKATPATSEKMMLKIITNDPAATVPATPSSEVVFSFNSRATMEEIQRALQQVIARRKASLLAAESARELSLSGTPVPQADTKRSQSLGPQSGSDEETLATLTDPQKLLRNHQLQQKLLMSNKKLMATFKEVVMNSGLDPEEFWSTRINLLRSFAVQNNQKRGSYNVLSTIKPVASSDNEVNVSVTREKIHEIFNQYPIVRKAYDDCVPKISEGDFWSRFFSSKLFRKLRGEKINPYDRGDVMLDKYLYADADYDGEEEEVETSPSSKTHPTTSPSGSPVQKKHKSKNIDDIHINKIIDVMGNEEDNSQKLGNAPDITMRAGKNQDMLSIMKTMNRLSRRMLKSTGVDIEEEDPEKEEQENEEELELNDLRETHETEYNEINFKVNSNKHSDLIKNIPKDSSPLNPQEWYAEFLSELKGYFKVGIDLQEVYNSDEKKKGIREASHEIERLVRQNARQSSHGWHAIKFSASDASSLSSIQDQSVHNEDAEVDPSFLGLDPATIEQLRLTHSTSVEFLCHFWLGFNESATADKAKLVQLRKLYLSIKKCQDRVGATINNIEERFKNVKNEDGELVVAKARELMDPLSVSLDRAIQKYQLAMMPTSGNNA</sequence>
<accession>W6MT38</accession>
<dbReference type="Gene3D" id="2.30.29.30">
    <property type="entry name" value="Pleckstrin-homology domain (PH domain)/Phosphotyrosine-binding domain (PTB)"/>
    <property type="match status" value="1"/>
</dbReference>
<dbReference type="InterPro" id="IPR011993">
    <property type="entry name" value="PH-like_dom_sf"/>
</dbReference>
<feature type="domain" description="BSD" evidence="8">
    <location>
        <begin position="227"/>
        <end position="278"/>
    </location>
</feature>
<gene>
    <name evidence="9" type="ORF">KUCA_T00005898001</name>
</gene>
<dbReference type="SMART" id="SM00751">
    <property type="entry name" value="BSD"/>
    <property type="match status" value="2"/>
</dbReference>
<dbReference type="Pfam" id="PF08567">
    <property type="entry name" value="PH_TFIIH"/>
    <property type="match status" value="1"/>
</dbReference>
<keyword evidence="5" id="KW-0804">Transcription</keyword>
<comment type="similarity">
    <text evidence="2">Belongs to the TFB1 family.</text>
</comment>
<evidence type="ECO:0000313" key="9">
    <source>
        <dbReference type="EMBL" id="CDK29904.1"/>
    </source>
</evidence>
<evidence type="ECO:0000256" key="7">
    <source>
        <dbReference type="SAM" id="MobiDB-lite"/>
    </source>
</evidence>
<keyword evidence="4" id="KW-0805">Transcription regulation</keyword>
<dbReference type="GO" id="GO:0006360">
    <property type="term" value="P:transcription by RNA polymerase I"/>
    <property type="evidence" value="ECO:0007669"/>
    <property type="project" value="EnsemblFungi"/>
</dbReference>
<comment type="subcellular location">
    <subcellularLocation>
        <location evidence="1">Nucleus</location>
    </subcellularLocation>
</comment>
<dbReference type="OrthoDB" id="360521at2759"/>
<keyword evidence="10" id="KW-1185">Reference proteome</keyword>
<organism evidence="9 10">
    <name type="scientific">Kuraishia capsulata CBS 1993</name>
    <dbReference type="NCBI Taxonomy" id="1382522"/>
    <lineage>
        <taxon>Eukaryota</taxon>
        <taxon>Fungi</taxon>
        <taxon>Dikarya</taxon>
        <taxon>Ascomycota</taxon>
        <taxon>Saccharomycotina</taxon>
        <taxon>Pichiomycetes</taxon>
        <taxon>Pichiales</taxon>
        <taxon>Pichiaceae</taxon>
        <taxon>Kuraishia</taxon>
    </lineage>
</organism>
<dbReference type="Pfam" id="PF03909">
    <property type="entry name" value="BSD"/>
    <property type="match status" value="2"/>
</dbReference>
<proteinExistence type="inferred from homology"/>
<dbReference type="InterPro" id="IPR013876">
    <property type="entry name" value="TFIIH_BTF_p62_N"/>
</dbReference>
<dbReference type="InterPro" id="IPR005607">
    <property type="entry name" value="BSD_dom"/>
</dbReference>
<evidence type="ECO:0000256" key="4">
    <source>
        <dbReference type="ARBA" id="ARBA00023015"/>
    </source>
</evidence>
<dbReference type="HOGENOM" id="CLU_019188_0_0_1"/>
<dbReference type="STRING" id="1382522.W6MT38"/>